<sequence>MICAVADQKVLRDLVCEKLPKLSSHLRKFEIDLSAFTLSWFLTCFVDIFPHTIYLNTFDVFLYEGNKVLFRFALAVLKLAEASVLECKTIGAVHASLSKVAQQVPDFKTLAQIAFNELNPFPQKAIETKRQFYLAQLTVGFSYFFDCFDINKVW</sequence>
<feature type="domain" description="Rab-GAP TBC" evidence="1">
    <location>
        <begin position="1"/>
        <end position="65"/>
    </location>
</feature>
<proteinExistence type="predicted"/>
<dbReference type="OrthoDB" id="294251at2759"/>
<dbReference type="GO" id="GO:0005096">
    <property type="term" value="F:GTPase activator activity"/>
    <property type="evidence" value="ECO:0007669"/>
    <property type="project" value="TreeGrafter"/>
</dbReference>
<dbReference type="GO" id="GO:0031267">
    <property type="term" value="F:small GTPase binding"/>
    <property type="evidence" value="ECO:0007669"/>
    <property type="project" value="TreeGrafter"/>
</dbReference>
<keyword evidence="3" id="KW-1185">Reference proteome</keyword>
<reference evidence="2 3" key="1">
    <citation type="submission" date="2018-11" db="EMBL/GenBank/DDBJ databases">
        <authorList>
            <consortium name="Pathogen Informatics"/>
        </authorList>
    </citation>
    <scope>NUCLEOTIDE SEQUENCE [LARGE SCALE GENOMIC DNA]</scope>
</reference>
<dbReference type="PROSITE" id="PS50086">
    <property type="entry name" value="TBC_RABGAP"/>
    <property type="match status" value="1"/>
</dbReference>
<dbReference type="SUPFAM" id="SSF47923">
    <property type="entry name" value="Ypt/Rab-GAP domain of gyp1p"/>
    <property type="match status" value="1"/>
</dbReference>
<dbReference type="EMBL" id="UYRT01018840">
    <property type="protein sequence ID" value="VDK58019.1"/>
    <property type="molecule type" value="Genomic_DNA"/>
</dbReference>
<protein>
    <recommendedName>
        <fullName evidence="1">Rab-GAP TBC domain-containing protein</fullName>
    </recommendedName>
</protein>
<gene>
    <name evidence="2" type="ORF">GPUH_LOCUS7339</name>
</gene>
<dbReference type="PANTHER" id="PTHR47219">
    <property type="entry name" value="RAB GTPASE-ACTIVATING PROTEIN 1-LIKE"/>
    <property type="match status" value="1"/>
</dbReference>
<dbReference type="InterPro" id="IPR000195">
    <property type="entry name" value="Rab-GAP-TBC_dom"/>
</dbReference>
<evidence type="ECO:0000259" key="1">
    <source>
        <dbReference type="PROSITE" id="PS50086"/>
    </source>
</evidence>
<dbReference type="PANTHER" id="PTHR47219:SF20">
    <property type="entry name" value="TBC1 DOMAIN FAMILY MEMBER 2B"/>
    <property type="match status" value="1"/>
</dbReference>
<name>A0A3P6RBY1_9BILA</name>
<dbReference type="InterPro" id="IPR050302">
    <property type="entry name" value="Rab_GAP_TBC_domain"/>
</dbReference>
<dbReference type="AlphaFoldDB" id="A0A3P6RBY1"/>
<dbReference type="InterPro" id="IPR035969">
    <property type="entry name" value="Rab-GAP_TBC_sf"/>
</dbReference>
<dbReference type="Pfam" id="PF00566">
    <property type="entry name" value="RabGAP-TBC"/>
    <property type="match status" value="1"/>
</dbReference>
<organism evidence="2 3">
    <name type="scientific">Gongylonema pulchrum</name>
    <dbReference type="NCBI Taxonomy" id="637853"/>
    <lineage>
        <taxon>Eukaryota</taxon>
        <taxon>Metazoa</taxon>
        <taxon>Ecdysozoa</taxon>
        <taxon>Nematoda</taxon>
        <taxon>Chromadorea</taxon>
        <taxon>Rhabditida</taxon>
        <taxon>Spirurina</taxon>
        <taxon>Spiruromorpha</taxon>
        <taxon>Spiruroidea</taxon>
        <taxon>Gongylonematidae</taxon>
        <taxon>Gongylonema</taxon>
    </lineage>
</organism>
<accession>A0A3P6RBY1</accession>
<dbReference type="Proteomes" id="UP000271098">
    <property type="component" value="Unassembled WGS sequence"/>
</dbReference>
<dbReference type="Gene3D" id="1.10.472.80">
    <property type="entry name" value="Ypt/Rab-GAP domain of gyp1p, domain 3"/>
    <property type="match status" value="1"/>
</dbReference>
<evidence type="ECO:0000313" key="3">
    <source>
        <dbReference type="Proteomes" id="UP000271098"/>
    </source>
</evidence>
<evidence type="ECO:0000313" key="2">
    <source>
        <dbReference type="EMBL" id="VDK58019.1"/>
    </source>
</evidence>